<dbReference type="PRINTS" id="PR00161">
    <property type="entry name" value="NIHGNASECYTB"/>
</dbReference>
<evidence type="ECO:0000256" key="2">
    <source>
        <dbReference type="ARBA" id="ARBA00008622"/>
    </source>
</evidence>
<evidence type="ECO:0000256" key="3">
    <source>
        <dbReference type="ARBA" id="ARBA00022448"/>
    </source>
</evidence>
<dbReference type="RefSeq" id="WP_090361958.1">
    <property type="nucleotide sequence ID" value="NZ_FNEM01000002.1"/>
</dbReference>
<keyword evidence="9 12" id="KW-1133">Transmembrane helix</keyword>
<keyword evidence="15" id="KW-1185">Reference proteome</keyword>
<evidence type="ECO:0000256" key="6">
    <source>
        <dbReference type="ARBA" id="ARBA00022692"/>
    </source>
</evidence>
<comment type="similarity">
    <text evidence="2">Belongs to the HupC/HyaC/HydC family.</text>
</comment>
<evidence type="ECO:0000313" key="14">
    <source>
        <dbReference type="EMBL" id="SDI60402.1"/>
    </source>
</evidence>
<dbReference type="InterPro" id="IPR051542">
    <property type="entry name" value="Hydrogenase_cytochrome"/>
</dbReference>
<evidence type="ECO:0000256" key="8">
    <source>
        <dbReference type="ARBA" id="ARBA00022982"/>
    </source>
</evidence>
<dbReference type="Proteomes" id="UP000199527">
    <property type="component" value="Unassembled WGS sequence"/>
</dbReference>
<name>A0A1G8LXD4_9GAMM</name>
<keyword evidence="6 12" id="KW-0812">Transmembrane</keyword>
<keyword evidence="11 12" id="KW-0472">Membrane</keyword>
<evidence type="ECO:0000256" key="12">
    <source>
        <dbReference type="SAM" id="Phobius"/>
    </source>
</evidence>
<dbReference type="NCBIfam" id="TIGR02125">
    <property type="entry name" value="CytB-hydogenase"/>
    <property type="match status" value="1"/>
</dbReference>
<feature type="transmembrane region" description="Helical" evidence="12">
    <location>
        <begin position="21"/>
        <end position="40"/>
    </location>
</feature>
<keyword evidence="8" id="KW-0249">Electron transport</keyword>
<dbReference type="InterPro" id="IPR011577">
    <property type="entry name" value="Cyt_b561_bac/Ni-Hgenase"/>
</dbReference>
<dbReference type="PANTHER" id="PTHR30485">
    <property type="entry name" value="NI/FE-HYDROGENASE 1 B-TYPE CYTOCHROME SUBUNIT"/>
    <property type="match status" value="1"/>
</dbReference>
<evidence type="ECO:0000256" key="9">
    <source>
        <dbReference type="ARBA" id="ARBA00022989"/>
    </source>
</evidence>
<evidence type="ECO:0000256" key="4">
    <source>
        <dbReference type="ARBA" id="ARBA00022475"/>
    </source>
</evidence>
<dbReference type="Pfam" id="PF01292">
    <property type="entry name" value="Ni_hydr_CYTB"/>
    <property type="match status" value="1"/>
</dbReference>
<dbReference type="InterPro" id="IPR016174">
    <property type="entry name" value="Di-haem_cyt_TM"/>
</dbReference>
<evidence type="ECO:0000256" key="5">
    <source>
        <dbReference type="ARBA" id="ARBA00022617"/>
    </source>
</evidence>
<feature type="transmembrane region" description="Helical" evidence="12">
    <location>
        <begin position="181"/>
        <end position="201"/>
    </location>
</feature>
<dbReference type="SUPFAM" id="SSF81342">
    <property type="entry name" value="Transmembrane di-heme cytochromes"/>
    <property type="match status" value="1"/>
</dbReference>
<dbReference type="InterPro" id="IPR000516">
    <property type="entry name" value="Ni-dep_Hydgase_cyt-B"/>
</dbReference>
<dbReference type="EMBL" id="FNEM01000002">
    <property type="protein sequence ID" value="SDI60402.1"/>
    <property type="molecule type" value="Genomic_DNA"/>
</dbReference>
<accession>A0A1G8LXD4</accession>
<dbReference type="PANTHER" id="PTHR30485:SF0">
    <property type="entry name" value="NI_FE-HYDROGENASE 1 B-TYPE CYTOCHROME SUBUNIT-RELATED"/>
    <property type="match status" value="1"/>
</dbReference>
<evidence type="ECO:0000259" key="13">
    <source>
        <dbReference type="Pfam" id="PF01292"/>
    </source>
</evidence>
<dbReference type="GO" id="GO:0005506">
    <property type="term" value="F:iron ion binding"/>
    <property type="evidence" value="ECO:0007669"/>
    <property type="project" value="InterPro"/>
</dbReference>
<feature type="domain" description="Cytochrome b561 bacterial/Ni-hydrogenase" evidence="13">
    <location>
        <begin position="13"/>
        <end position="214"/>
    </location>
</feature>
<keyword evidence="10" id="KW-0408">Iron</keyword>
<evidence type="ECO:0000256" key="10">
    <source>
        <dbReference type="ARBA" id="ARBA00023004"/>
    </source>
</evidence>
<evidence type="ECO:0000256" key="11">
    <source>
        <dbReference type="ARBA" id="ARBA00023136"/>
    </source>
</evidence>
<dbReference type="GO" id="GO:0009055">
    <property type="term" value="F:electron transfer activity"/>
    <property type="evidence" value="ECO:0007669"/>
    <property type="project" value="InterPro"/>
</dbReference>
<gene>
    <name evidence="14" type="ORF">SAMN04488540_102200</name>
</gene>
<proteinExistence type="inferred from homology"/>
<evidence type="ECO:0000313" key="15">
    <source>
        <dbReference type="Proteomes" id="UP000199527"/>
    </source>
</evidence>
<dbReference type="Gene3D" id="1.20.950.20">
    <property type="entry name" value="Transmembrane di-heme cytochromes, Chain C"/>
    <property type="match status" value="1"/>
</dbReference>
<keyword evidence="3" id="KW-0813">Transport</keyword>
<feature type="transmembrane region" description="Helical" evidence="12">
    <location>
        <begin position="60"/>
        <end position="80"/>
    </location>
</feature>
<protein>
    <submittedName>
        <fullName evidence="14">Ni/Fe-hydrogenase 1 B-type cytochrome subunit</fullName>
    </submittedName>
</protein>
<keyword evidence="7" id="KW-0479">Metal-binding</keyword>
<evidence type="ECO:0000256" key="1">
    <source>
        <dbReference type="ARBA" id="ARBA00004651"/>
    </source>
</evidence>
<dbReference type="GO" id="GO:0022904">
    <property type="term" value="P:respiratory electron transport chain"/>
    <property type="evidence" value="ECO:0007669"/>
    <property type="project" value="InterPro"/>
</dbReference>
<keyword evidence="4" id="KW-1003">Cell membrane</keyword>
<feature type="transmembrane region" description="Helical" evidence="12">
    <location>
        <begin position="124"/>
        <end position="144"/>
    </location>
</feature>
<comment type="subcellular location">
    <subcellularLocation>
        <location evidence="1">Cell membrane</location>
        <topology evidence="1">Multi-pass membrane protein</topology>
    </subcellularLocation>
</comment>
<dbReference type="OrthoDB" id="197262at2"/>
<dbReference type="GO" id="GO:0005886">
    <property type="term" value="C:plasma membrane"/>
    <property type="evidence" value="ECO:0007669"/>
    <property type="project" value="UniProtKB-SubCell"/>
</dbReference>
<evidence type="ECO:0000256" key="7">
    <source>
        <dbReference type="ARBA" id="ARBA00022723"/>
    </source>
</evidence>
<dbReference type="AlphaFoldDB" id="A0A1G8LXD4"/>
<organism evidence="14 15">
    <name type="scientific">Ferrimonas sediminum</name>
    <dbReference type="NCBI Taxonomy" id="718193"/>
    <lineage>
        <taxon>Bacteria</taxon>
        <taxon>Pseudomonadati</taxon>
        <taxon>Pseudomonadota</taxon>
        <taxon>Gammaproteobacteria</taxon>
        <taxon>Alteromonadales</taxon>
        <taxon>Ferrimonadaceae</taxon>
        <taxon>Ferrimonas</taxon>
    </lineage>
</organism>
<reference evidence="15" key="1">
    <citation type="submission" date="2016-10" db="EMBL/GenBank/DDBJ databases">
        <authorList>
            <person name="Varghese N."/>
            <person name="Submissions S."/>
        </authorList>
    </citation>
    <scope>NUCLEOTIDE SEQUENCE [LARGE SCALE GENOMIC DNA]</scope>
    <source>
        <strain evidence="15">DSM 23317</strain>
    </source>
</reference>
<sequence>MSNKVPHSRDYIFSPVIRICHWLRALSIVLLVISGFYISWPFLVQYGGPDNLMQGWVRFGHLIAGFLLVAITLGRAYLYFFSRSNIERRSFRDVISPKAWIENLKAYGYMGNMHKSGVYGPLQYMTYLALTLVIVVMCVTGLILHAHVYHEGLGGAFMPVAEALIPMFGTLAFVRELHHFLTWVFVIFMLVHVYMAVFSGIRFKHNSVDSIVSGYDYHPMKDK</sequence>
<dbReference type="GO" id="GO:0020037">
    <property type="term" value="F:heme binding"/>
    <property type="evidence" value="ECO:0007669"/>
    <property type="project" value="TreeGrafter"/>
</dbReference>
<keyword evidence="5" id="KW-0349">Heme</keyword>